<dbReference type="Gene3D" id="1.20.120.790">
    <property type="entry name" value="Heat shock protein 90, C-terminal domain"/>
    <property type="match status" value="1"/>
</dbReference>
<dbReference type="GO" id="GO:0005737">
    <property type="term" value="C:cytoplasm"/>
    <property type="evidence" value="ECO:0007669"/>
    <property type="project" value="UniProtKB-SubCell"/>
</dbReference>
<protein>
    <recommendedName>
        <fullName evidence="5">Chaperone protein HtpG</fullName>
    </recommendedName>
    <alternativeName>
        <fullName evidence="5">Heat shock protein HtpG</fullName>
    </alternativeName>
    <alternativeName>
        <fullName evidence="5">High temperature protein G</fullName>
    </alternativeName>
</protein>
<feature type="binding site" evidence="6">
    <location>
        <position position="166"/>
    </location>
    <ligand>
        <name>ATP</name>
        <dbReference type="ChEBI" id="CHEBI:30616"/>
    </ligand>
</feature>
<evidence type="ECO:0000256" key="1">
    <source>
        <dbReference type="ARBA" id="ARBA00008239"/>
    </source>
</evidence>
<feature type="region of interest" description="A; substrate-binding" evidence="5">
    <location>
        <begin position="1"/>
        <end position="340"/>
    </location>
</feature>
<keyword evidence="9" id="KW-1185">Reference proteome</keyword>
<dbReference type="Proteomes" id="UP000005017">
    <property type="component" value="Unassembled WGS sequence"/>
</dbReference>
<dbReference type="AlphaFoldDB" id="D2MP08"/>
<keyword evidence="4 5" id="KW-0143">Chaperone</keyword>
<evidence type="ECO:0000313" key="9">
    <source>
        <dbReference type="Proteomes" id="UP000005017"/>
    </source>
</evidence>
<evidence type="ECO:0000256" key="3">
    <source>
        <dbReference type="ARBA" id="ARBA00022840"/>
    </source>
</evidence>
<dbReference type="InterPro" id="IPR001404">
    <property type="entry name" value="Hsp90_fam"/>
</dbReference>
<dbReference type="GO" id="GO:0051082">
    <property type="term" value="F:unfolded protein binding"/>
    <property type="evidence" value="ECO:0007669"/>
    <property type="project" value="UniProtKB-UniRule"/>
</dbReference>
<comment type="subcellular location">
    <subcellularLocation>
        <location evidence="5">Cytoplasm</location>
    </subcellularLocation>
</comment>
<comment type="subunit">
    <text evidence="5">Homodimer.</text>
</comment>
<evidence type="ECO:0000256" key="7">
    <source>
        <dbReference type="SAM" id="Coils"/>
    </source>
</evidence>
<evidence type="ECO:0000256" key="6">
    <source>
        <dbReference type="PIRSR" id="PIRSR002583-1"/>
    </source>
</evidence>
<dbReference type="NCBIfam" id="NF003555">
    <property type="entry name" value="PRK05218.1"/>
    <property type="match status" value="1"/>
</dbReference>
<evidence type="ECO:0000256" key="5">
    <source>
        <dbReference type="HAMAP-Rule" id="MF_00505"/>
    </source>
</evidence>
<accession>D2MP08</accession>
<feature type="binding site" evidence="6">
    <location>
        <position position="340"/>
    </location>
    <ligand>
        <name>ATP</name>
        <dbReference type="ChEBI" id="CHEBI:30616"/>
    </ligand>
</feature>
<gene>
    <name evidence="5 8" type="primary">htpG</name>
    <name evidence="8" type="ORF">HMPREF9013_0702</name>
</gene>
<feature type="region of interest" description="C" evidence="5">
    <location>
        <begin position="551"/>
        <end position="625"/>
    </location>
</feature>
<dbReference type="GO" id="GO:0016887">
    <property type="term" value="F:ATP hydrolysis activity"/>
    <property type="evidence" value="ECO:0007669"/>
    <property type="project" value="InterPro"/>
</dbReference>
<keyword evidence="5" id="KW-0346">Stress response</keyword>
<dbReference type="InterPro" id="IPR037196">
    <property type="entry name" value="HSP90_C"/>
</dbReference>
<comment type="caution">
    <text evidence="8">The sequence shown here is derived from an EMBL/GenBank/DDBJ whole genome shotgun (WGS) entry which is preliminary data.</text>
</comment>
<dbReference type="PRINTS" id="PR00775">
    <property type="entry name" value="HEATSHOCK90"/>
</dbReference>
<dbReference type="SUPFAM" id="SSF54211">
    <property type="entry name" value="Ribosomal protein S5 domain 2-like"/>
    <property type="match status" value="1"/>
</dbReference>
<feature type="binding site" evidence="6">
    <location>
        <position position="80"/>
    </location>
    <ligand>
        <name>ATP</name>
        <dbReference type="ChEBI" id="CHEBI:30616"/>
    </ligand>
</feature>
<feature type="binding site" evidence="6">
    <location>
        <position position="75"/>
    </location>
    <ligand>
        <name>ATP</name>
        <dbReference type="ChEBI" id="CHEBI:30616"/>
    </ligand>
</feature>
<dbReference type="GO" id="GO:0140662">
    <property type="term" value="F:ATP-dependent protein folding chaperone"/>
    <property type="evidence" value="ECO:0007669"/>
    <property type="project" value="InterPro"/>
</dbReference>
<dbReference type="SUPFAM" id="SSF110942">
    <property type="entry name" value="HSP90 C-terminal domain"/>
    <property type="match status" value="1"/>
</dbReference>
<feature type="binding site" evidence="6">
    <location>
        <begin position="116"/>
        <end position="121"/>
    </location>
    <ligand>
        <name>ATP</name>
        <dbReference type="ChEBI" id="CHEBI:30616"/>
    </ligand>
</feature>
<dbReference type="Pfam" id="PF13589">
    <property type="entry name" value="HATPase_c_3"/>
    <property type="match status" value="1"/>
</dbReference>
<comment type="similarity">
    <text evidence="1 5">Belongs to the heat shock protein 90 family.</text>
</comment>
<comment type="function">
    <text evidence="5">Molecular chaperone. Has ATPase activity.</text>
</comment>
<evidence type="ECO:0000313" key="8">
    <source>
        <dbReference type="EMBL" id="EFC05777.1"/>
    </source>
</evidence>
<proteinExistence type="inferred from homology"/>
<dbReference type="Pfam" id="PF00183">
    <property type="entry name" value="HSP90"/>
    <property type="match status" value="1"/>
</dbReference>
<reference evidence="9" key="1">
    <citation type="submission" date="2009-12" db="EMBL/GenBank/DDBJ databases">
        <title>Sequence of Clostridiales genomosp. BVAB3 str. UPII9-5.</title>
        <authorList>
            <person name="Madupu R."/>
            <person name="Durkin A.S."/>
            <person name="Torralba M."/>
            <person name="Methe B."/>
            <person name="Sutton G.G."/>
            <person name="Strausberg R.L."/>
            <person name="Nelson K.E."/>
        </authorList>
    </citation>
    <scope>NUCLEOTIDE SEQUENCE [LARGE SCALE GENOMIC DNA]</scope>
    <source>
        <strain evidence="9">W1219</strain>
    </source>
</reference>
<dbReference type="Gene3D" id="3.30.565.10">
    <property type="entry name" value="Histidine kinase-like ATPase, C-terminal domain"/>
    <property type="match status" value="1"/>
</dbReference>
<name>D2MP08_9FIRM</name>
<dbReference type="OrthoDB" id="9802640at2"/>
<dbReference type="Gene3D" id="3.40.50.11260">
    <property type="match status" value="1"/>
</dbReference>
<keyword evidence="5" id="KW-0963">Cytoplasm</keyword>
<dbReference type="RefSeq" id="WP_006627109.1">
    <property type="nucleotide sequence ID" value="NZ_ADFR01000007.1"/>
</dbReference>
<comment type="caution">
    <text evidence="5">Lacks conserved residue(s) required for the propagation of feature annotation.</text>
</comment>
<dbReference type="Gene3D" id="3.30.230.80">
    <property type="match status" value="1"/>
</dbReference>
<dbReference type="EMBL" id="ADFR01000007">
    <property type="protein sequence ID" value="EFC05777.1"/>
    <property type="molecule type" value="Genomic_DNA"/>
</dbReference>
<dbReference type="CDD" id="cd16927">
    <property type="entry name" value="HATPase_Hsp90-like"/>
    <property type="match status" value="1"/>
</dbReference>
<feature type="binding site" evidence="6">
    <location>
        <begin position="95"/>
        <end position="96"/>
    </location>
    <ligand>
        <name>ATP</name>
        <dbReference type="ChEBI" id="CHEBI:30616"/>
    </ligand>
</feature>
<keyword evidence="7" id="KW-0175">Coiled coil</keyword>
<feature type="binding site" evidence="6">
    <location>
        <position position="29"/>
    </location>
    <ligand>
        <name>ATP</name>
        <dbReference type="ChEBI" id="CHEBI:30616"/>
    </ligand>
</feature>
<dbReference type="InterPro" id="IPR019805">
    <property type="entry name" value="Heat_shock_protein_90_CS"/>
</dbReference>
<dbReference type="SUPFAM" id="SSF55874">
    <property type="entry name" value="ATPase domain of HSP90 chaperone/DNA topoisomerase II/histidine kinase"/>
    <property type="match status" value="1"/>
</dbReference>
<feature type="binding site" evidence="6">
    <location>
        <position position="33"/>
    </location>
    <ligand>
        <name>ATP</name>
        <dbReference type="ChEBI" id="CHEBI:30616"/>
    </ligand>
</feature>
<dbReference type="PANTHER" id="PTHR11528">
    <property type="entry name" value="HEAT SHOCK PROTEIN 90 FAMILY MEMBER"/>
    <property type="match status" value="1"/>
</dbReference>
<dbReference type="PIRSF" id="PIRSF002583">
    <property type="entry name" value="Hsp90"/>
    <property type="match status" value="1"/>
</dbReference>
<dbReference type="PROSITE" id="PS00298">
    <property type="entry name" value="HSP90"/>
    <property type="match status" value="1"/>
</dbReference>
<dbReference type="InterPro" id="IPR036890">
    <property type="entry name" value="HATPase_C_sf"/>
</dbReference>
<evidence type="ECO:0000256" key="2">
    <source>
        <dbReference type="ARBA" id="ARBA00022741"/>
    </source>
</evidence>
<organism evidence="8 9">
    <name type="scientific">Bulleidia extructa W1219</name>
    <dbReference type="NCBI Taxonomy" id="679192"/>
    <lineage>
        <taxon>Bacteria</taxon>
        <taxon>Bacillati</taxon>
        <taxon>Bacillota</taxon>
        <taxon>Erysipelotrichia</taxon>
        <taxon>Erysipelotrichales</taxon>
        <taxon>Erysipelotrichaceae</taxon>
        <taxon>Bulleidia</taxon>
    </lineage>
</organism>
<dbReference type="eggNOG" id="COG0326">
    <property type="taxonomic scope" value="Bacteria"/>
</dbReference>
<dbReference type="STRING" id="679192.HMPREF9013_0702"/>
<sequence length="625" mass="72909">MKQFKTESKRILDLMIHSIYTNKEVFLRELISNASDAMDKRYYQSLTEKKESLNPSDLKIQLFPNKEERTLIIEDQGLGMSVDELDKDLGTIAKSGSLDFKKEIEEPNDHIDIIGQFGVGFYSAFIVSQDVQVISKKVGEDVAHVWHSTGENGYSIKESSLDHFGTKIILKLKDNTEEENYDEFLEEYTLEHLVKKYSDYVRYPIQMEKTHSIPDPTDSEKTISTKEWETLNSQIPLWKKNKKEISEEEYHSFYQSKFNDFNKPARVIHYQVEGTISYSALLFIPSIAPYNYYYQEYQPGLQLYSKGVFILDKAKDLLPESYRFIQGIIDCDDLSLNISREILQQDHQVRALAKSIEKKIHSALEDFMKEDRSNYEKFFDHFGLTLKFGILQNYGMKKKELQDFLLFQTNQHEYTSLQEYINRMKEDQKAIYYAAGKSQKEIQVLPVMKKLEEKGLEVLYLLDERDEFVLNFIHSYADKEFISITKADLDLDSEEEKKEKEKLSQDNQDLLSKMKKCLKDQVKEVRISSRLVDQPVCLVAEEGVSLEMEQYLAKDPMAKDMSPKATKILEINPKHPVFKQLQSLSEDHLSTYTSLLYHQALLLQGLPIEDPAEFSEELSKLMLEK</sequence>
<keyword evidence="2 5" id="KW-0547">Nucleotide-binding</keyword>
<dbReference type="InterPro" id="IPR020575">
    <property type="entry name" value="Hsp90_N"/>
</dbReference>
<dbReference type="InterPro" id="IPR020568">
    <property type="entry name" value="Ribosomal_Su5_D2-typ_SF"/>
</dbReference>
<keyword evidence="3 5" id="KW-0067">ATP-binding</keyword>
<dbReference type="GO" id="GO:0005524">
    <property type="term" value="F:ATP binding"/>
    <property type="evidence" value="ECO:0007669"/>
    <property type="project" value="UniProtKB-UniRule"/>
</dbReference>
<feature type="coiled-coil region" evidence="7">
    <location>
        <begin position="486"/>
        <end position="520"/>
    </location>
</feature>
<feature type="binding site" evidence="6">
    <location>
        <position position="94"/>
    </location>
    <ligand>
        <name>ATP</name>
        <dbReference type="ChEBI" id="CHEBI:30616"/>
    </ligand>
</feature>
<dbReference type="HAMAP" id="MF_00505">
    <property type="entry name" value="HSP90"/>
    <property type="match status" value="1"/>
</dbReference>
<evidence type="ECO:0000256" key="4">
    <source>
        <dbReference type="ARBA" id="ARBA00023186"/>
    </source>
</evidence>